<evidence type="ECO:0000256" key="4">
    <source>
        <dbReference type="ARBA" id="ARBA00023239"/>
    </source>
</evidence>
<comment type="similarity">
    <text evidence="5">Belongs to the class-II pyridoxal-phosphate-dependent aminotransferase family. MalY/PatB cystathionine beta-lyase subfamily.</text>
</comment>
<accession>A0A839QTC4</accession>
<comment type="caution">
    <text evidence="8">The sequence shown here is derived from an EMBL/GenBank/DDBJ whole genome shotgun (WGS) entry which is preliminary data.</text>
</comment>
<organism evidence="8 9">
    <name type="scientific">Helcobacillus massiliensis</name>
    <dbReference type="NCBI Taxonomy" id="521392"/>
    <lineage>
        <taxon>Bacteria</taxon>
        <taxon>Bacillati</taxon>
        <taxon>Actinomycetota</taxon>
        <taxon>Actinomycetes</taxon>
        <taxon>Micrococcales</taxon>
        <taxon>Dermabacteraceae</taxon>
        <taxon>Helcobacillus</taxon>
    </lineage>
</organism>
<comment type="cofactor">
    <cofactor evidence="1">
        <name>pyridoxal 5'-phosphate</name>
        <dbReference type="ChEBI" id="CHEBI:597326"/>
    </cofactor>
</comment>
<sequence>MIEPNLLNSSVWGHLIREGKYDYIPLNVAELQFPTAAPICEELTRLAQTGAYGYTEPFEDFPRLVHDWCLRRHGWEVNMDLVVMVPRVVHLLALIAREYFPAPPIVVTMSPQYSPTLEVLKRNGCAIRTSRLVEEGNVWSVDLANLESVIFGADMLLLCSPHNPTGTVWPRHELEQIARMCEAAGVMVVSDEVHSDSVRHGTHTPFALVAGEGQEWISCIAPGKAFNLAGLETSAIVCSRTETSQWLRGSLRRAGFHNANIFGLRATQIAWSQCDEWLDRTQLELQASFDLAWKVLRQELPGLRPVPAGGTFLLWIDARSVGNEDTLRKWFVRDAKVIPGFGSDFGEEYSGWLRLNLGIPRDRLQEVLRRLVSTAPITARSKMNAPSCPASCDSRGSAHTD</sequence>
<dbReference type="Gene3D" id="3.40.640.10">
    <property type="entry name" value="Type I PLP-dependent aspartate aminotransferase-like (Major domain)"/>
    <property type="match status" value="1"/>
</dbReference>
<dbReference type="GO" id="GO:0047804">
    <property type="term" value="F:cysteine-S-conjugate beta-lyase activity"/>
    <property type="evidence" value="ECO:0007669"/>
    <property type="project" value="UniProtKB-EC"/>
</dbReference>
<keyword evidence="3" id="KW-0663">Pyridoxal phosphate</keyword>
<evidence type="ECO:0000259" key="7">
    <source>
        <dbReference type="Pfam" id="PF00155"/>
    </source>
</evidence>
<dbReference type="GO" id="GO:0030170">
    <property type="term" value="F:pyridoxal phosphate binding"/>
    <property type="evidence" value="ECO:0007669"/>
    <property type="project" value="InterPro"/>
</dbReference>
<proteinExistence type="inferred from homology"/>
<dbReference type="EMBL" id="JACHWP010000001">
    <property type="protein sequence ID" value="MBB3022099.1"/>
    <property type="molecule type" value="Genomic_DNA"/>
</dbReference>
<dbReference type="PANTHER" id="PTHR43525">
    <property type="entry name" value="PROTEIN MALY"/>
    <property type="match status" value="1"/>
</dbReference>
<dbReference type="InterPro" id="IPR015424">
    <property type="entry name" value="PyrdxlP-dep_Trfase"/>
</dbReference>
<dbReference type="Proteomes" id="UP000568050">
    <property type="component" value="Unassembled WGS sequence"/>
</dbReference>
<dbReference type="InterPro" id="IPR015421">
    <property type="entry name" value="PyrdxlP-dep_Trfase_major"/>
</dbReference>
<evidence type="ECO:0000256" key="3">
    <source>
        <dbReference type="ARBA" id="ARBA00022898"/>
    </source>
</evidence>
<keyword evidence="4 8" id="KW-0456">Lyase</keyword>
<dbReference type="InterPro" id="IPR004839">
    <property type="entry name" value="Aminotransferase_I/II_large"/>
</dbReference>
<evidence type="ECO:0000313" key="9">
    <source>
        <dbReference type="Proteomes" id="UP000568050"/>
    </source>
</evidence>
<dbReference type="AlphaFoldDB" id="A0A839QTC4"/>
<dbReference type="Pfam" id="PF00155">
    <property type="entry name" value="Aminotran_1_2"/>
    <property type="match status" value="1"/>
</dbReference>
<evidence type="ECO:0000313" key="8">
    <source>
        <dbReference type="EMBL" id="MBB3022099.1"/>
    </source>
</evidence>
<dbReference type="EC" id="4.4.1.13" evidence="2"/>
<gene>
    <name evidence="8" type="ORF">FHX50_000347</name>
</gene>
<feature type="region of interest" description="Disordered" evidence="6">
    <location>
        <begin position="381"/>
        <end position="401"/>
    </location>
</feature>
<evidence type="ECO:0000256" key="1">
    <source>
        <dbReference type="ARBA" id="ARBA00001933"/>
    </source>
</evidence>
<name>A0A839QTC4_9MICO</name>
<feature type="domain" description="Aminotransferase class I/classII large" evidence="7">
    <location>
        <begin position="24"/>
        <end position="371"/>
    </location>
</feature>
<reference evidence="8 9" key="1">
    <citation type="submission" date="2020-08" db="EMBL/GenBank/DDBJ databases">
        <title>Sequencing the genomes of 1000 actinobacteria strains.</title>
        <authorList>
            <person name="Klenk H.-P."/>
        </authorList>
    </citation>
    <scope>NUCLEOTIDE SEQUENCE [LARGE SCALE GENOMIC DNA]</scope>
    <source>
        <strain evidence="8 9">DSM 23040</strain>
    </source>
</reference>
<keyword evidence="9" id="KW-1185">Reference proteome</keyword>
<evidence type="ECO:0000256" key="5">
    <source>
        <dbReference type="ARBA" id="ARBA00037974"/>
    </source>
</evidence>
<evidence type="ECO:0000256" key="6">
    <source>
        <dbReference type="SAM" id="MobiDB-lite"/>
    </source>
</evidence>
<dbReference type="InterPro" id="IPR015422">
    <property type="entry name" value="PyrdxlP-dep_Trfase_small"/>
</dbReference>
<dbReference type="Gene3D" id="3.90.1150.10">
    <property type="entry name" value="Aspartate Aminotransferase, domain 1"/>
    <property type="match status" value="1"/>
</dbReference>
<dbReference type="InterPro" id="IPR051798">
    <property type="entry name" value="Class-II_PLP-Dep_Aminotrans"/>
</dbReference>
<dbReference type="SUPFAM" id="SSF53383">
    <property type="entry name" value="PLP-dependent transferases"/>
    <property type="match status" value="1"/>
</dbReference>
<dbReference type="PANTHER" id="PTHR43525:SF1">
    <property type="entry name" value="PROTEIN MALY"/>
    <property type="match status" value="1"/>
</dbReference>
<protein>
    <recommendedName>
        <fullName evidence="2">cysteine-S-conjugate beta-lyase</fullName>
        <ecNumber evidence="2">4.4.1.13</ecNumber>
    </recommendedName>
</protein>
<dbReference type="RefSeq" id="WP_183373880.1">
    <property type="nucleotide sequence ID" value="NZ_CBCSFZ010000010.1"/>
</dbReference>
<dbReference type="CDD" id="cd00609">
    <property type="entry name" value="AAT_like"/>
    <property type="match status" value="1"/>
</dbReference>
<evidence type="ECO:0000256" key="2">
    <source>
        <dbReference type="ARBA" id="ARBA00012224"/>
    </source>
</evidence>